<evidence type="ECO:0000313" key="3">
    <source>
        <dbReference type="EMBL" id="NNG36956.1"/>
    </source>
</evidence>
<organism evidence="3 4">
    <name type="scientific">Nakamurella aerolata</name>
    <dbReference type="NCBI Taxonomy" id="1656892"/>
    <lineage>
        <taxon>Bacteria</taxon>
        <taxon>Bacillati</taxon>
        <taxon>Actinomycetota</taxon>
        <taxon>Actinomycetes</taxon>
        <taxon>Nakamurellales</taxon>
        <taxon>Nakamurellaceae</taxon>
        <taxon>Nakamurella</taxon>
    </lineage>
</organism>
<evidence type="ECO:0000256" key="1">
    <source>
        <dbReference type="SAM" id="MobiDB-lite"/>
    </source>
</evidence>
<comment type="caution">
    <text evidence="3">The sequence shown here is derived from an EMBL/GenBank/DDBJ whole genome shotgun (WGS) entry which is preliminary data.</text>
</comment>
<dbReference type="EMBL" id="JABEND010000009">
    <property type="protein sequence ID" value="NNG36956.1"/>
    <property type="molecule type" value="Genomic_DNA"/>
</dbReference>
<dbReference type="InterPro" id="IPR020109">
    <property type="entry name" value="Holin_r1t"/>
</dbReference>
<dbReference type="RefSeq" id="WP_171200663.1">
    <property type="nucleotide sequence ID" value="NZ_JABEND010000009.1"/>
</dbReference>
<proteinExistence type="predicted"/>
<feature type="region of interest" description="Disordered" evidence="1">
    <location>
        <begin position="73"/>
        <end position="122"/>
    </location>
</feature>
<protein>
    <recommendedName>
        <fullName evidence="5">Holin</fullName>
    </recommendedName>
</protein>
<dbReference type="Proteomes" id="UP000562984">
    <property type="component" value="Unassembled WGS sequence"/>
</dbReference>
<dbReference type="Pfam" id="PF16945">
    <property type="entry name" value="Phage_r1t_holin"/>
    <property type="match status" value="1"/>
</dbReference>
<evidence type="ECO:0008006" key="5">
    <source>
        <dbReference type="Google" id="ProtNLM"/>
    </source>
</evidence>
<evidence type="ECO:0000256" key="2">
    <source>
        <dbReference type="SAM" id="Phobius"/>
    </source>
</evidence>
<keyword evidence="4" id="KW-1185">Reference proteome</keyword>
<dbReference type="AlphaFoldDB" id="A0A849ABI9"/>
<keyword evidence="2" id="KW-0472">Membrane</keyword>
<keyword evidence="2" id="KW-0812">Transmembrane</keyword>
<accession>A0A849ABI9</accession>
<feature type="compositionally biased region" description="Basic and acidic residues" evidence="1">
    <location>
        <begin position="107"/>
        <end position="122"/>
    </location>
</feature>
<reference evidence="3 4" key="1">
    <citation type="submission" date="2020-05" db="EMBL/GenBank/DDBJ databases">
        <title>Nakamurella sp. DB0629 isolated from air conditioner.</title>
        <authorList>
            <person name="Kim D.H."/>
            <person name="Kim D.-U."/>
        </authorList>
    </citation>
    <scope>NUCLEOTIDE SEQUENCE [LARGE SCALE GENOMIC DNA]</scope>
    <source>
        <strain evidence="3 4">DB0629</strain>
    </source>
</reference>
<keyword evidence="2" id="KW-1133">Transmembrane helix</keyword>
<sequence length="122" mass="12802">MSTNNIWTGTFWRATAERVLSTALQAAVPSITVASLSEIPWWTVFTIAGAAALLSLVKSVIAGINTGSPGLGTAEVLSEPGQTGESSDAGLVEVVPEQQPTSTPEPDLSRLDRLDGLDRREP</sequence>
<feature type="transmembrane region" description="Helical" evidence="2">
    <location>
        <begin position="39"/>
        <end position="57"/>
    </location>
</feature>
<gene>
    <name evidence="3" type="ORF">HKD39_14795</name>
</gene>
<name>A0A849ABI9_9ACTN</name>
<evidence type="ECO:0000313" key="4">
    <source>
        <dbReference type="Proteomes" id="UP000562984"/>
    </source>
</evidence>